<dbReference type="GO" id="GO:0042884">
    <property type="term" value="P:microcin transport"/>
    <property type="evidence" value="ECO:0007669"/>
    <property type="project" value="TreeGrafter"/>
</dbReference>
<reference evidence="5 6" key="1">
    <citation type="submission" date="2020-08" db="EMBL/GenBank/DDBJ databases">
        <title>Whole genome shotgun sequence of Actinocatenispora thailandica NBRC 105041.</title>
        <authorList>
            <person name="Komaki H."/>
            <person name="Tamura T."/>
        </authorList>
    </citation>
    <scope>NUCLEOTIDE SEQUENCE [LARGE SCALE GENOMIC DNA]</scope>
    <source>
        <strain evidence="5 6">NBRC 105041</strain>
    </source>
</reference>
<dbReference type="AlphaFoldDB" id="A0A7R7DS54"/>
<dbReference type="InterPro" id="IPR023765">
    <property type="entry name" value="SBP_5_CS"/>
</dbReference>
<keyword evidence="6" id="KW-1185">Reference proteome</keyword>
<proteinExistence type="inferred from homology"/>
<dbReference type="GO" id="GO:0043190">
    <property type="term" value="C:ATP-binding cassette (ABC) transporter complex"/>
    <property type="evidence" value="ECO:0007669"/>
    <property type="project" value="InterPro"/>
</dbReference>
<dbReference type="PIRSF" id="PIRSF002741">
    <property type="entry name" value="MppA"/>
    <property type="match status" value="1"/>
</dbReference>
<evidence type="ECO:0000256" key="3">
    <source>
        <dbReference type="ARBA" id="ARBA00022729"/>
    </source>
</evidence>
<evidence type="ECO:0000313" key="6">
    <source>
        <dbReference type="Proteomes" id="UP000611640"/>
    </source>
</evidence>
<dbReference type="InterPro" id="IPR000914">
    <property type="entry name" value="SBP_5_dom"/>
</dbReference>
<comment type="subcellular location">
    <subcellularLocation>
        <location evidence="1">Cell membrane</location>
        <topology evidence="1">Lipid-anchor</topology>
    </subcellularLocation>
</comment>
<dbReference type="GO" id="GO:0015833">
    <property type="term" value="P:peptide transport"/>
    <property type="evidence" value="ECO:0007669"/>
    <property type="project" value="TreeGrafter"/>
</dbReference>
<dbReference type="GO" id="GO:1904680">
    <property type="term" value="F:peptide transmembrane transporter activity"/>
    <property type="evidence" value="ECO:0007669"/>
    <property type="project" value="TreeGrafter"/>
</dbReference>
<gene>
    <name evidence="5" type="ORF">Athai_42390</name>
</gene>
<evidence type="ECO:0000256" key="1">
    <source>
        <dbReference type="ARBA" id="ARBA00004193"/>
    </source>
</evidence>
<dbReference type="KEGG" id="atl:Athai_42390"/>
<dbReference type="InterPro" id="IPR030678">
    <property type="entry name" value="Peptide/Ni-bd"/>
</dbReference>
<keyword evidence="3" id="KW-0732">Signal</keyword>
<protein>
    <submittedName>
        <fullName evidence="5">Peptide ABC transporter substrate-binding protein</fullName>
    </submittedName>
</protein>
<accession>A0A7R7DS54</accession>
<organism evidence="5 6">
    <name type="scientific">Actinocatenispora thailandica</name>
    <dbReference type="NCBI Taxonomy" id="227318"/>
    <lineage>
        <taxon>Bacteria</taxon>
        <taxon>Bacillati</taxon>
        <taxon>Actinomycetota</taxon>
        <taxon>Actinomycetes</taxon>
        <taxon>Micromonosporales</taxon>
        <taxon>Micromonosporaceae</taxon>
        <taxon>Actinocatenispora</taxon>
    </lineage>
</organism>
<dbReference type="CDD" id="cd08509">
    <property type="entry name" value="PBP2_TmCBP_oligosaccharides_like"/>
    <property type="match status" value="1"/>
</dbReference>
<name>A0A7R7DS54_9ACTN</name>
<dbReference type="GO" id="GO:0030288">
    <property type="term" value="C:outer membrane-bounded periplasmic space"/>
    <property type="evidence" value="ECO:0007669"/>
    <property type="project" value="TreeGrafter"/>
</dbReference>
<dbReference type="PROSITE" id="PS51318">
    <property type="entry name" value="TAT"/>
    <property type="match status" value="1"/>
</dbReference>
<dbReference type="SUPFAM" id="SSF53850">
    <property type="entry name" value="Periplasmic binding protein-like II"/>
    <property type="match status" value="1"/>
</dbReference>
<dbReference type="Gene3D" id="3.90.76.10">
    <property type="entry name" value="Dipeptide-binding Protein, Domain 1"/>
    <property type="match status" value="1"/>
</dbReference>
<dbReference type="InterPro" id="IPR006311">
    <property type="entry name" value="TAT_signal"/>
</dbReference>
<dbReference type="InterPro" id="IPR039424">
    <property type="entry name" value="SBP_5"/>
</dbReference>
<dbReference type="EMBL" id="AP023355">
    <property type="protein sequence ID" value="BCJ36736.1"/>
    <property type="molecule type" value="Genomic_DNA"/>
</dbReference>
<dbReference type="Gene3D" id="3.10.105.10">
    <property type="entry name" value="Dipeptide-binding Protein, Domain 3"/>
    <property type="match status" value="1"/>
</dbReference>
<feature type="domain" description="Solute-binding protein family 5" evidence="4">
    <location>
        <begin position="95"/>
        <end position="438"/>
    </location>
</feature>
<dbReference type="Pfam" id="PF00496">
    <property type="entry name" value="SBP_bac_5"/>
    <property type="match status" value="1"/>
</dbReference>
<dbReference type="PANTHER" id="PTHR30290">
    <property type="entry name" value="PERIPLASMIC BINDING COMPONENT OF ABC TRANSPORTER"/>
    <property type="match status" value="1"/>
</dbReference>
<evidence type="ECO:0000256" key="2">
    <source>
        <dbReference type="ARBA" id="ARBA00005695"/>
    </source>
</evidence>
<dbReference type="Gene3D" id="3.40.190.10">
    <property type="entry name" value="Periplasmic binding protein-like II"/>
    <property type="match status" value="1"/>
</dbReference>
<evidence type="ECO:0000259" key="4">
    <source>
        <dbReference type="Pfam" id="PF00496"/>
    </source>
</evidence>
<sequence length="550" mass="59938">MSADATIRDAATQVRLSRRTLFGAAAGVGLAATLAGCGGDDATGSGTGKPLVVHVNDTGSWQRNFNPYAVTQNTGTIGLFYEPLLFFNKLKPNDITPWLATKYSWSEDGKTLRMTIRKDVKWSDGKPLTVDDVVFTYQSMIDTPALNRGGVELSGVKADGDEVVFTFPSTSFTKLWNLAGQIGIVPKHLLSGKKLDTFTNPNPVGTGPFTLSSFSSQVYQVKANPKYWKGKPAVPLVKFPAYTANAVQTGLQTGEIDWASAFVPDLKKIYERNDPEHNKHYFPSEGLNALMVNTAKAPFDSLEVRQAVSLAVDRDRIVKSAERGYVEPAHPSGLPMPADADWVPAKYQDAKFTVDTAKARQLLSKAGYGSKKLKFELLVPSPYTDFVNAAQLMKEDLAKVGIDMTVRGVAIQDWVAKVGKGDFDVTLRGAVAGPTPFYLYRVMLASALTKPIGQQATGNYGRWKDKHTDELLAAYEGTNDEAKQQAAVQGLATVMIEQLPVIPLFGSPSWSLYRTTKYTGWPSEQNPYAMPSPATSPDMAQVLLHLKPVK</sequence>
<dbReference type="PANTHER" id="PTHR30290:SF64">
    <property type="entry name" value="ABC TRANSPORTER PERIPLASMIC BINDING PROTEIN"/>
    <property type="match status" value="1"/>
</dbReference>
<comment type="similarity">
    <text evidence="2">Belongs to the bacterial solute-binding protein 5 family.</text>
</comment>
<dbReference type="RefSeq" id="WP_203963063.1">
    <property type="nucleotide sequence ID" value="NZ_AP023355.1"/>
</dbReference>
<dbReference type="Proteomes" id="UP000611640">
    <property type="component" value="Chromosome"/>
</dbReference>
<dbReference type="PROSITE" id="PS01040">
    <property type="entry name" value="SBP_BACTERIAL_5"/>
    <property type="match status" value="1"/>
</dbReference>
<evidence type="ECO:0000313" key="5">
    <source>
        <dbReference type="EMBL" id="BCJ36736.1"/>
    </source>
</evidence>